<dbReference type="NCBIfam" id="TIGR00639">
    <property type="entry name" value="PurN"/>
    <property type="match status" value="1"/>
</dbReference>
<dbReference type="EMBL" id="AP017457">
    <property type="protein sequence ID" value="BAV00102.1"/>
    <property type="molecule type" value="Genomic_DNA"/>
</dbReference>
<keyword evidence="3 4" id="KW-0658">Purine biosynthesis</keyword>
<feature type="active site" description="Proton donor" evidence="4">
    <location>
        <position position="108"/>
    </location>
</feature>
<feature type="binding site" evidence="4">
    <location>
        <position position="106"/>
    </location>
    <ligand>
        <name>(6R)-10-formyltetrahydrofolate</name>
        <dbReference type="ChEBI" id="CHEBI:195366"/>
    </ligand>
</feature>
<dbReference type="SUPFAM" id="SSF53328">
    <property type="entry name" value="Formyltransferase"/>
    <property type="match status" value="1"/>
</dbReference>
<dbReference type="Gene3D" id="3.40.50.170">
    <property type="entry name" value="Formyl transferase, N-terminal domain"/>
    <property type="match status" value="1"/>
</dbReference>
<dbReference type="GO" id="GO:0006189">
    <property type="term" value="P:'de novo' IMP biosynthetic process"/>
    <property type="evidence" value="ECO:0007669"/>
    <property type="project" value="UniProtKB-UniRule"/>
</dbReference>
<keyword evidence="2 4" id="KW-0808">Transferase</keyword>
<dbReference type="InterPro" id="IPR002376">
    <property type="entry name" value="Formyl_transf_N"/>
</dbReference>
<comment type="similarity">
    <text evidence="4">Belongs to the GART family.</text>
</comment>
<feature type="domain" description="Formyl transferase N-terminal" evidence="5">
    <location>
        <begin position="3"/>
        <end position="181"/>
    </location>
</feature>
<feature type="binding site" evidence="4">
    <location>
        <position position="64"/>
    </location>
    <ligand>
        <name>(6R)-10-formyltetrahydrofolate</name>
        <dbReference type="ChEBI" id="CHEBI:195366"/>
    </ligand>
</feature>
<dbReference type="RefSeq" id="WP_096383286.1">
    <property type="nucleotide sequence ID" value="NZ_AP017457.1"/>
</dbReference>
<sequence>MLKLVVLISGSGSNLRALLEAANDDTYPAEIVAVGADNAASGLAHAVEFGVPTFIVAPQEYANREAWGQALAAAISEHQPDLVVCAGFMRILPADFVGLFSPQLINMHPALLPLYPGAHAVRDALADGATVTGASVHIVDEGVDTGPVIEQVQVAINADDTEESLHERIKAVERELIVRTVKNIATKNINLQELARR</sequence>
<evidence type="ECO:0000259" key="5">
    <source>
        <dbReference type="Pfam" id="PF00551"/>
    </source>
</evidence>
<dbReference type="Proteomes" id="UP000243847">
    <property type="component" value="Chromosome sequence1"/>
</dbReference>
<reference evidence="6 7" key="1">
    <citation type="journal article" date="2016" name="Genome Announc.">
        <title>Complete Genome Sequence of Aurantimicrobium minutum Type Strain KNCT, a Planktonic Ultramicrobacterium Isolated from River Water.</title>
        <authorList>
            <person name="Nakai R."/>
            <person name="Fujisawa T."/>
            <person name="Nakamura Y."/>
            <person name="Nishide H."/>
            <person name="Uchiyama I."/>
            <person name="Baba T."/>
            <person name="Toyoda A."/>
            <person name="Fujiyama A."/>
            <person name="Naganuma T."/>
            <person name="Niki H."/>
        </authorList>
    </citation>
    <scope>NUCLEOTIDE SEQUENCE [LARGE SCALE GENOMIC DNA]</scope>
    <source>
        <strain evidence="6 7">KNC</strain>
    </source>
</reference>
<comment type="function">
    <text evidence="4">Catalyzes the transfer of a formyl group from 10-formyltetrahydrofolate to 5-phospho-ribosyl-glycinamide (GAR), producing 5-phospho-ribosyl-N-formylglycinamide (FGAR) and tetrahydrofolate.</text>
</comment>
<evidence type="ECO:0000313" key="7">
    <source>
        <dbReference type="Proteomes" id="UP000243847"/>
    </source>
</evidence>
<feature type="binding site" evidence="4">
    <location>
        <begin position="12"/>
        <end position="14"/>
    </location>
    <ligand>
        <name>N(1)-(5-phospho-beta-D-ribosyl)glycinamide</name>
        <dbReference type="ChEBI" id="CHEBI:143788"/>
    </ligand>
</feature>
<dbReference type="CDD" id="cd08645">
    <property type="entry name" value="FMT_core_GART"/>
    <property type="match status" value="1"/>
</dbReference>
<dbReference type="GO" id="GO:0005829">
    <property type="term" value="C:cytosol"/>
    <property type="evidence" value="ECO:0007669"/>
    <property type="project" value="TreeGrafter"/>
</dbReference>
<dbReference type="InterPro" id="IPR036477">
    <property type="entry name" value="Formyl_transf_N_sf"/>
</dbReference>
<feature type="site" description="Raises pKa of active site His" evidence="4">
    <location>
        <position position="144"/>
    </location>
</feature>
<evidence type="ECO:0000256" key="4">
    <source>
        <dbReference type="HAMAP-Rule" id="MF_01930"/>
    </source>
</evidence>
<dbReference type="GO" id="GO:0004644">
    <property type="term" value="F:phosphoribosylglycinamide formyltransferase activity"/>
    <property type="evidence" value="ECO:0007669"/>
    <property type="project" value="UniProtKB-UniRule"/>
</dbReference>
<name>A0A173LZY8_9MICO</name>
<evidence type="ECO:0000313" key="6">
    <source>
        <dbReference type="EMBL" id="BAV00102.1"/>
    </source>
</evidence>
<evidence type="ECO:0000256" key="3">
    <source>
        <dbReference type="ARBA" id="ARBA00022755"/>
    </source>
</evidence>
<proteinExistence type="inferred from homology"/>
<dbReference type="UniPathway" id="UPA00074">
    <property type="reaction ID" value="UER00126"/>
</dbReference>
<comment type="catalytic activity">
    <reaction evidence="4">
        <text>N(1)-(5-phospho-beta-D-ribosyl)glycinamide + (6R)-10-formyltetrahydrofolate = N(2)-formyl-N(1)-(5-phospho-beta-D-ribosyl)glycinamide + (6S)-5,6,7,8-tetrahydrofolate + H(+)</text>
        <dbReference type="Rhea" id="RHEA:15053"/>
        <dbReference type="ChEBI" id="CHEBI:15378"/>
        <dbReference type="ChEBI" id="CHEBI:57453"/>
        <dbReference type="ChEBI" id="CHEBI:143788"/>
        <dbReference type="ChEBI" id="CHEBI:147286"/>
        <dbReference type="ChEBI" id="CHEBI:195366"/>
        <dbReference type="EC" id="2.1.2.2"/>
    </reaction>
</comment>
<dbReference type="AlphaFoldDB" id="A0A173LZY8"/>
<comment type="pathway">
    <text evidence="1 4">Purine metabolism; IMP biosynthesis via de novo pathway; N(2)-formyl-N(1)-(5-phospho-D-ribosyl)glycinamide from N(1)-(5-phospho-D-ribosyl)glycinamide (10-formyl THF route): step 1/1.</text>
</comment>
<organism evidence="6 7">
    <name type="scientific">Aurantimicrobium minutum</name>
    <dbReference type="NCBI Taxonomy" id="708131"/>
    <lineage>
        <taxon>Bacteria</taxon>
        <taxon>Bacillati</taxon>
        <taxon>Actinomycetota</taxon>
        <taxon>Actinomycetes</taxon>
        <taxon>Micrococcales</taxon>
        <taxon>Microbacteriaceae</taxon>
        <taxon>Aurantimicrobium</taxon>
    </lineage>
</organism>
<feature type="binding site" evidence="4">
    <location>
        <begin position="89"/>
        <end position="92"/>
    </location>
    <ligand>
        <name>(6R)-10-formyltetrahydrofolate</name>
        <dbReference type="ChEBI" id="CHEBI:195366"/>
    </ligand>
</feature>
<dbReference type="PANTHER" id="PTHR43369:SF2">
    <property type="entry name" value="PHOSPHORIBOSYLGLYCINAMIDE FORMYLTRANSFERASE"/>
    <property type="match status" value="1"/>
</dbReference>
<gene>
    <name evidence="4" type="primary">purN</name>
    <name evidence="6" type="ORF">AUMI_115590</name>
</gene>
<dbReference type="KEGG" id="amin:AUMI_115590"/>
<dbReference type="HAMAP" id="MF_01930">
    <property type="entry name" value="PurN"/>
    <property type="match status" value="1"/>
</dbReference>
<dbReference type="Pfam" id="PF00551">
    <property type="entry name" value="Formyl_trans_N"/>
    <property type="match status" value="1"/>
</dbReference>
<evidence type="ECO:0000256" key="2">
    <source>
        <dbReference type="ARBA" id="ARBA00022679"/>
    </source>
</evidence>
<dbReference type="PANTHER" id="PTHR43369">
    <property type="entry name" value="PHOSPHORIBOSYLGLYCINAMIDE FORMYLTRANSFERASE"/>
    <property type="match status" value="1"/>
</dbReference>
<dbReference type="OrthoDB" id="9806170at2"/>
<evidence type="ECO:0000256" key="1">
    <source>
        <dbReference type="ARBA" id="ARBA00005054"/>
    </source>
</evidence>
<dbReference type="GeneID" id="80452754"/>
<protein>
    <recommendedName>
        <fullName evidence="4">Phosphoribosylglycinamide formyltransferase</fullName>
        <ecNumber evidence="4">2.1.2.2</ecNumber>
    </recommendedName>
    <alternativeName>
        <fullName evidence="4">5'-phosphoribosylglycinamide transformylase</fullName>
    </alternativeName>
    <alternativeName>
        <fullName evidence="4">GAR transformylase</fullName>
        <shortName evidence="4">GART</shortName>
    </alternativeName>
</protein>
<accession>A0A173LZY8</accession>
<dbReference type="InterPro" id="IPR004607">
    <property type="entry name" value="GART"/>
</dbReference>
<dbReference type="EC" id="2.1.2.2" evidence="4"/>